<feature type="non-terminal residue" evidence="2">
    <location>
        <position position="1"/>
    </location>
</feature>
<feature type="compositionally biased region" description="Low complexity" evidence="1">
    <location>
        <begin position="77"/>
        <end position="86"/>
    </location>
</feature>
<feature type="compositionally biased region" description="Basic residues" evidence="1">
    <location>
        <begin position="110"/>
        <end position="121"/>
    </location>
</feature>
<reference evidence="2" key="1">
    <citation type="submission" date="2020-02" db="EMBL/GenBank/DDBJ databases">
        <authorList>
            <person name="Meier V. D."/>
        </authorList>
    </citation>
    <scope>NUCLEOTIDE SEQUENCE</scope>
    <source>
        <strain evidence="2">AVDCRST_MAG68</strain>
    </source>
</reference>
<evidence type="ECO:0000313" key="2">
    <source>
        <dbReference type="EMBL" id="CAA9357858.1"/>
    </source>
</evidence>
<gene>
    <name evidence="2" type="ORF">AVDCRST_MAG68-4209</name>
</gene>
<proteinExistence type="predicted"/>
<evidence type="ECO:0000256" key="1">
    <source>
        <dbReference type="SAM" id="MobiDB-lite"/>
    </source>
</evidence>
<feature type="compositionally biased region" description="Low complexity" evidence="1">
    <location>
        <begin position="167"/>
        <end position="184"/>
    </location>
</feature>
<sequence>EQDELARADGWGAGAGAGDGRAFRVRARGRGHGGGADRGAGAGDPPRGGAGVAGRRHGARGASPAPGADQRQDLQLPGRAGVRRGPAGAGRRRAAGERDGGVERGGCRKGPLRGRDRRRAGRRADDHPSLHPAWSGDGGALQARHGRGGGGEGRLPERDGPGRRARAAPLLHHTAAAGGPRRAL</sequence>
<name>A0A6J4MEY9_9BACT</name>
<dbReference type="EMBL" id="CADCTW010000191">
    <property type="protein sequence ID" value="CAA9357858.1"/>
    <property type="molecule type" value="Genomic_DNA"/>
</dbReference>
<feature type="non-terminal residue" evidence="2">
    <location>
        <position position="184"/>
    </location>
</feature>
<protein>
    <submittedName>
        <fullName evidence="2">Uncharacterized protein</fullName>
    </submittedName>
</protein>
<dbReference type="AlphaFoldDB" id="A0A6J4MEY9"/>
<accession>A0A6J4MEY9</accession>
<feature type="region of interest" description="Disordered" evidence="1">
    <location>
        <begin position="1"/>
        <end position="184"/>
    </location>
</feature>
<feature type="compositionally biased region" description="Gly residues" evidence="1">
    <location>
        <begin position="32"/>
        <end position="52"/>
    </location>
</feature>
<organism evidence="2">
    <name type="scientific">uncultured Gemmatimonadota bacterium</name>
    <dbReference type="NCBI Taxonomy" id="203437"/>
    <lineage>
        <taxon>Bacteria</taxon>
        <taxon>Pseudomonadati</taxon>
        <taxon>Gemmatimonadota</taxon>
        <taxon>environmental samples</taxon>
    </lineage>
</organism>
<feature type="compositionally biased region" description="Basic and acidic residues" evidence="1">
    <location>
        <begin position="94"/>
        <end position="106"/>
    </location>
</feature>